<gene>
    <name evidence="2" type="ORF">DUNSADRAFT_16702</name>
</gene>
<evidence type="ECO:0000313" key="3">
    <source>
        <dbReference type="Proteomes" id="UP000815325"/>
    </source>
</evidence>
<feature type="compositionally biased region" description="Low complexity" evidence="1">
    <location>
        <begin position="356"/>
        <end position="374"/>
    </location>
</feature>
<dbReference type="Proteomes" id="UP000815325">
    <property type="component" value="Unassembled WGS sequence"/>
</dbReference>
<evidence type="ECO:0000313" key="2">
    <source>
        <dbReference type="EMBL" id="KAF5829023.1"/>
    </source>
</evidence>
<proteinExistence type="predicted"/>
<feature type="compositionally biased region" description="Low complexity" evidence="1">
    <location>
        <begin position="430"/>
        <end position="458"/>
    </location>
</feature>
<dbReference type="EMBL" id="MU070215">
    <property type="protein sequence ID" value="KAF5829023.1"/>
    <property type="molecule type" value="Genomic_DNA"/>
</dbReference>
<evidence type="ECO:0000256" key="1">
    <source>
        <dbReference type="SAM" id="MobiDB-lite"/>
    </source>
</evidence>
<feature type="compositionally biased region" description="Low complexity" evidence="1">
    <location>
        <begin position="122"/>
        <end position="141"/>
    </location>
</feature>
<feature type="compositionally biased region" description="Pro residues" evidence="1">
    <location>
        <begin position="306"/>
        <end position="322"/>
    </location>
</feature>
<feature type="compositionally biased region" description="Low complexity" evidence="1">
    <location>
        <begin position="239"/>
        <end position="253"/>
    </location>
</feature>
<protein>
    <submittedName>
        <fullName evidence="2">Uncharacterized protein</fullName>
    </submittedName>
</protein>
<organism evidence="2 3">
    <name type="scientific">Dunaliella salina</name>
    <name type="common">Green alga</name>
    <name type="synonym">Protococcus salinus</name>
    <dbReference type="NCBI Taxonomy" id="3046"/>
    <lineage>
        <taxon>Eukaryota</taxon>
        <taxon>Viridiplantae</taxon>
        <taxon>Chlorophyta</taxon>
        <taxon>core chlorophytes</taxon>
        <taxon>Chlorophyceae</taxon>
        <taxon>CS clade</taxon>
        <taxon>Chlamydomonadales</taxon>
        <taxon>Dunaliellaceae</taxon>
        <taxon>Dunaliella</taxon>
    </lineage>
</organism>
<accession>A0ABZ3KIM5</accession>
<feature type="region of interest" description="Disordered" evidence="1">
    <location>
        <begin position="44"/>
        <end position="397"/>
    </location>
</feature>
<feature type="compositionally biased region" description="Low complexity" evidence="1">
    <location>
        <begin position="483"/>
        <end position="497"/>
    </location>
</feature>
<feature type="compositionally biased region" description="Polar residues" evidence="1">
    <location>
        <begin position="172"/>
        <end position="181"/>
    </location>
</feature>
<comment type="caution">
    <text evidence="2">The sequence shown here is derived from an EMBL/GenBank/DDBJ whole genome shotgun (WGS) entry which is preliminary data.</text>
</comment>
<reference evidence="2" key="1">
    <citation type="submission" date="2017-08" db="EMBL/GenBank/DDBJ databases">
        <authorList>
            <person name="Polle J.E."/>
            <person name="Barry K."/>
            <person name="Cushman J."/>
            <person name="Schmutz J."/>
            <person name="Tran D."/>
            <person name="Hathwaick L.T."/>
            <person name="Yim W.C."/>
            <person name="Jenkins J."/>
            <person name="Mckie-Krisberg Z.M."/>
            <person name="Prochnik S."/>
            <person name="Lindquist E."/>
            <person name="Dockter R.B."/>
            <person name="Adam C."/>
            <person name="Molina H."/>
            <person name="Bunkerborg J."/>
            <person name="Jin E."/>
            <person name="Buchheim M."/>
            <person name="Magnuson J."/>
        </authorList>
    </citation>
    <scope>NUCLEOTIDE SEQUENCE</scope>
    <source>
        <strain evidence="2">CCAP 19/18</strain>
    </source>
</reference>
<feature type="region of interest" description="Disordered" evidence="1">
    <location>
        <begin position="416"/>
        <end position="557"/>
    </location>
</feature>
<feature type="compositionally biased region" description="Polar residues" evidence="1">
    <location>
        <begin position="380"/>
        <end position="390"/>
    </location>
</feature>
<feature type="compositionally biased region" description="Low complexity" evidence="1">
    <location>
        <begin position="520"/>
        <end position="547"/>
    </location>
</feature>
<name>A0ABZ3KIM5_DUNSA</name>
<keyword evidence="3" id="KW-1185">Reference proteome</keyword>
<sequence length="621" mass="64295">MKRGSQDAGPPRKRTAFQPPLARPASPEPLANQEAISEIVAAEASSHTRLAGSAATDPVIGISKSKQRHGSGLLAPFKPPSRISRSPGAPCMNPTAQKPPVPGTSGTKASAIPKHPSTSGIKAPAAPAPGTSGTKAPTAAAQPLKQAPTPPEALGHAAPKPAHGPTARTSRHTSIPANSAGTAKPQDVGAAVGRLCRPSTPQTQRPAPPATSKHHNLLCEPLPLSGRNVGLGKRATSKPLAARAPSAAPLGSPVASHPAPHLGNTSNKSAVAPAAVVPVPESSPSSLPALAVPAPAARTASSPASVPLPAPSTNPSMPPAPQPSAHAPAARTASFPASVLFPAPSSNPSTPPAPWPAAHAPATTTASLPASVSATHEHTSSLVHTASTLPASDLKPCSPTRTAALNILRKGLGPRLNQKHQRSQNSQPWQQQQQLQQQQQQKQQQPQKQPQQQQLQQQEHAGNPMLHHTIGRGQPICMLPNPSSASISSASVSSLESLEIRGTDTAQNLPDHPRGHPRAQQQHQHQQQHQQQHQHQQHQYQQHQQQQQEEEATSMPAATVNREGCADAAEKNEAALGTSTLLLSPTKPRPLSPKKPAISVGECAGVVALKCSTLHVRLSSE</sequence>
<feature type="compositionally biased region" description="Low complexity" evidence="1">
    <location>
        <begin position="269"/>
        <end position="305"/>
    </location>
</feature>
<feature type="region of interest" description="Disordered" evidence="1">
    <location>
        <begin position="1"/>
        <end position="32"/>
    </location>
</feature>